<evidence type="ECO:0000256" key="2">
    <source>
        <dbReference type="ARBA" id="ARBA00022505"/>
    </source>
</evidence>
<sequence>MKISARNVLKGKVKSITHGSVNSEIVIELPGGTEITSIITKNSAEDLGLKEGHEVYAVIKATSVMLASD</sequence>
<dbReference type="EMBL" id="CP009516">
    <property type="protein sequence ID" value="AKB77774.1"/>
    <property type="molecule type" value="Genomic_DNA"/>
</dbReference>
<dbReference type="InterPro" id="IPR005116">
    <property type="entry name" value="Transp-assoc_OB_typ1"/>
</dbReference>
<dbReference type="HOGENOM" id="CLU_118993_1_3_2"/>
<dbReference type="KEGG" id="mhor:MSHOH_1291"/>
<proteinExistence type="predicted"/>
<dbReference type="OrthoDB" id="36889at2157"/>
<dbReference type="AlphaFoldDB" id="A0A0E3S8I2"/>
<dbReference type="GeneID" id="24830466"/>
<dbReference type="PROSITE" id="PS51866">
    <property type="entry name" value="MOP"/>
    <property type="match status" value="1"/>
</dbReference>
<comment type="subcellular location">
    <subcellularLocation>
        <location evidence="1">Cell membrane</location>
        <topology evidence="1">Peripheral membrane protein</topology>
    </subcellularLocation>
</comment>
<gene>
    <name evidence="4" type="ORF">MSHOH_1291</name>
</gene>
<feature type="domain" description="Mop" evidence="3">
    <location>
        <begin position="2"/>
        <end position="68"/>
    </location>
</feature>
<evidence type="ECO:0000259" key="3">
    <source>
        <dbReference type="PROSITE" id="PS51866"/>
    </source>
</evidence>
<dbReference type="GO" id="GO:0015689">
    <property type="term" value="P:molybdate ion transport"/>
    <property type="evidence" value="ECO:0007669"/>
    <property type="project" value="InterPro"/>
</dbReference>
<organism evidence="4 5">
    <name type="scientific">Methanosarcina horonobensis HB-1 = JCM 15518</name>
    <dbReference type="NCBI Taxonomy" id="1434110"/>
    <lineage>
        <taxon>Archaea</taxon>
        <taxon>Methanobacteriati</taxon>
        <taxon>Methanobacteriota</taxon>
        <taxon>Stenosarchaea group</taxon>
        <taxon>Methanomicrobia</taxon>
        <taxon>Methanosarcinales</taxon>
        <taxon>Methanosarcinaceae</taxon>
        <taxon>Methanosarcina</taxon>
    </lineage>
</organism>
<dbReference type="InterPro" id="IPR004606">
    <property type="entry name" value="Mop_domain"/>
</dbReference>
<evidence type="ECO:0000313" key="5">
    <source>
        <dbReference type="Proteomes" id="UP000033101"/>
    </source>
</evidence>
<keyword evidence="5" id="KW-1185">Reference proteome</keyword>
<reference evidence="4 5" key="1">
    <citation type="submission" date="2014-07" db="EMBL/GenBank/DDBJ databases">
        <title>Methanogenic archaea and the global carbon cycle.</title>
        <authorList>
            <person name="Henriksen J.R."/>
            <person name="Luke J."/>
            <person name="Reinhart S."/>
            <person name="Benedict M.N."/>
            <person name="Youngblut N.D."/>
            <person name="Metcalf M.E."/>
            <person name="Whitaker R.J."/>
            <person name="Metcalf W.W."/>
        </authorList>
    </citation>
    <scope>NUCLEOTIDE SEQUENCE [LARGE SCALE GENOMIC DNA]</scope>
    <source>
        <strain evidence="4 5">HB-1</strain>
    </source>
</reference>
<dbReference type="Pfam" id="PF03459">
    <property type="entry name" value="TOBE"/>
    <property type="match status" value="1"/>
</dbReference>
<dbReference type="GO" id="GO:0005886">
    <property type="term" value="C:plasma membrane"/>
    <property type="evidence" value="ECO:0007669"/>
    <property type="project" value="UniProtKB-SubCell"/>
</dbReference>
<keyword evidence="2" id="KW-0500">Molybdenum</keyword>
<dbReference type="NCBIfam" id="TIGR00638">
    <property type="entry name" value="Mop"/>
    <property type="match status" value="1"/>
</dbReference>
<dbReference type="RefSeq" id="WP_048138376.1">
    <property type="nucleotide sequence ID" value="NZ_BBCW01000097.1"/>
</dbReference>
<dbReference type="PATRIC" id="fig|1434110.4.peg.1605"/>
<dbReference type="Gene3D" id="2.40.50.100">
    <property type="match status" value="1"/>
</dbReference>
<evidence type="ECO:0000256" key="1">
    <source>
        <dbReference type="ARBA" id="ARBA00004202"/>
    </source>
</evidence>
<dbReference type="SUPFAM" id="SSF50331">
    <property type="entry name" value="MOP-like"/>
    <property type="match status" value="1"/>
</dbReference>
<dbReference type="InterPro" id="IPR008995">
    <property type="entry name" value="Mo/tungstate-bd_C_term_dom"/>
</dbReference>
<dbReference type="STRING" id="1434110.MSHOH_1291"/>
<protein>
    <submittedName>
        <fullName evidence="4">Molybdate-binding domain of ModE</fullName>
    </submittedName>
</protein>
<dbReference type="Proteomes" id="UP000033101">
    <property type="component" value="Chromosome"/>
</dbReference>
<accession>A0A0E3S8I2</accession>
<name>A0A0E3S8I2_9EURY</name>
<evidence type="ECO:0000313" key="4">
    <source>
        <dbReference type="EMBL" id="AKB77774.1"/>
    </source>
</evidence>